<gene>
    <name evidence="1" type="ORF">GPUH_LOCUS22945</name>
</gene>
<name>A0A183EPQ4_9BILA</name>
<reference evidence="1 2" key="2">
    <citation type="submission" date="2018-11" db="EMBL/GenBank/DDBJ databases">
        <authorList>
            <consortium name="Pathogen Informatics"/>
        </authorList>
    </citation>
    <scope>NUCLEOTIDE SEQUENCE [LARGE SCALE GENOMIC DNA]</scope>
</reference>
<evidence type="ECO:0000313" key="3">
    <source>
        <dbReference type="WBParaSite" id="GPUH_0002297301-mRNA-1"/>
    </source>
</evidence>
<dbReference type="WBParaSite" id="GPUH_0002297301-mRNA-1">
    <property type="protein sequence ID" value="GPUH_0002297301-mRNA-1"/>
    <property type="gene ID" value="GPUH_0002297301"/>
</dbReference>
<keyword evidence="2" id="KW-1185">Reference proteome</keyword>
<evidence type="ECO:0000313" key="2">
    <source>
        <dbReference type="Proteomes" id="UP000271098"/>
    </source>
</evidence>
<dbReference type="Proteomes" id="UP000271098">
    <property type="component" value="Unassembled WGS sequence"/>
</dbReference>
<dbReference type="AlphaFoldDB" id="A0A183EPQ4"/>
<protein>
    <submittedName>
        <fullName evidence="1 3">Uncharacterized protein</fullName>
    </submittedName>
</protein>
<sequence>MSLQLVIAPRVAAVRANFIAPPMPSKLEETLFALQHHCAEDSDIQTQLRLLVTAEERLIFFTEKPVERRVLEVFLHVQISNQNLRQMSSVQDIIATLS</sequence>
<accession>A0A183EPQ4</accession>
<evidence type="ECO:0000313" key="1">
    <source>
        <dbReference type="EMBL" id="VDN40759.1"/>
    </source>
</evidence>
<proteinExistence type="predicted"/>
<organism evidence="3">
    <name type="scientific">Gongylonema pulchrum</name>
    <dbReference type="NCBI Taxonomy" id="637853"/>
    <lineage>
        <taxon>Eukaryota</taxon>
        <taxon>Metazoa</taxon>
        <taxon>Ecdysozoa</taxon>
        <taxon>Nematoda</taxon>
        <taxon>Chromadorea</taxon>
        <taxon>Rhabditida</taxon>
        <taxon>Spirurina</taxon>
        <taxon>Spiruromorpha</taxon>
        <taxon>Spiruroidea</taxon>
        <taxon>Gongylonematidae</taxon>
        <taxon>Gongylonema</taxon>
    </lineage>
</organism>
<dbReference type="EMBL" id="UYRT01096378">
    <property type="protein sequence ID" value="VDN40759.1"/>
    <property type="molecule type" value="Genomic_DNA"/>
</dbReference>
<reference evidence="3" key="1">
    <citation type="submission" date="2016-06" db="UniProtKB">
        <authorList>
            <consortium name="WormBaseParasite"/>
        </authorList>
    </citation>
    <scope>IDENTIFICATION</scope>
</reference>